<dbReference type="RefSeq" id="WP_085821643.1">
    <property type="nucleotide sequence ID" value="NZ_FWFP01000003.1"/>
</dbReference>
<organism evidence="2 3">
    <name type="scientific">Ruegeria meonggei</name>
    <dbReference type="NCBI Taxonomy" id="1446476"/>
    <lineage>
        <taxon>Bacteria</taxon>
        <taxon>Pseudomonadati</taxon>
        <taxon>Pseudomonadota</taxon>
        <taxon>Alphaproteobacteria</taxon>
        <taxon>Rhodobacterales</taxon>
        <taxon>Roseobacteraceae</taxon>
        <taxon>Ruegeria</taxon>
    </lineage>
</organism>
<evidence type="ECO:0000313" key="2">
    <source>
        <dbReference type="EMBL" id="SLN27447.1"/>
    </source>
</evidence>
<dbReference type="EMBL" id="FWFP01000003">
    <property type="protein sequence ID" value="SLN27447.1"/>
    <property type="molecule type" value="Genomic_DNA"/>
</dbReference>
<accession>A0A1X6YPZ2</accession>
<dbReference type="Proteomes" id="UP000193778">
    <property type="component" value="Unassembled WGS sequence"/>
</dbReference>
<sequence length="115" mass="12652">MSDPVSSIRNLGPAYEQACAKAGIRSAQQLRDIGPDEAYTRLLQTGSRPHFIGYYVLVMGLQGRPWNDCKGDEKKALRQRFDAIKAGVNAAPETQMMSDLDAIGVRVTTDDLKPK</sequence>
<dbReference type="InterPro" id="IPR007077">
    <property type="entry name" value="TfoX_C"/>
</dbReference>
<gene>
    <name evidence="2" type="ORF">RUM8411_01087</name>
</gene>
<dbReference type="Gene3D" id="1.10.150.20">
    <property type="entry name" value="5' to 3' exonuclease, C-terminal subdomain"/>
    <property type="match status" value="1"/>
</dbReference>
<reference evidence="3" key="1">
    <citation type="submission" date="2017-03" db="EMBL/GenBank/DDBJ databases">
        <authorList>
            <person name="Rodrigo-Torres L."/>
            <person name="Arahal R.D."/>
            <person name="Lucena T."/>
        </authorList>
    </citation>
    <scope>NUCLEOTIDE SEQUENCE [LARGE SCALE GENOMIC DNA]</scope>
    <source>
        <strain evidence="3">CECT 8411</strain>
    </source>
</reference>
<keyword evidence="3" id="KW-1185">Reference proteome</keyword>
<dbReference type="OrthoDB" id="7861542at2"/>
<dbReference type="Pfam" id="PF04994">
    <property type="entry name" value="TfoX_C"/>
    <property type="match status" value="1"/>
</dbReference>
<evidence type="ECO:0000259" key="1">
    <source>
        <dbReference type="Pfam" id="PF04994"/>
    </source>
</evidence>
<name>A0A1X6YPZ2_9RHOB</name>
<dbReference type="AlphaFoldDB" id="A0A1X6YPZ2"/>
<protein>
    <recommendedName>
        <fullName evidence="1">TfoX C-terminal domain-containing protein</fullName>
    </recommendedName>
</protein>
<feature type="domain" description="TfoX C-terminal" evidence="1">
    <location>
        <begin position="3"/>
        <end position="80"/>
    </location>
</feature>
<evidence type="ECO:0000313" key="3">
    <source>
        <dbReference type="Proteomes" id="UP000193778"/>
    </source>
</evidence>
<proteinExistence type="predicted"/>